<gene>
    <name evidence="1" type="ORF">MRB53_002042</name>
</gene>
<reference evidence="1 2" key="1">
    <citation type="journal article" date="2022" name="Hortic Res">
        <title>A haplotype resolved chromosomal level avocado genome allows analysis of novel avocado genes.</title>
        <authorList>
            <person name="Nath O."/>
            <person name="Fletcher S.J."/>
            <person name="Hayward A."/>
            <person name="Shaw L.M."/>
            <person name="Masouleh A.K."/>
            <person name="Furtado A."/>
            <person name="Henry R.J."/>
            <person name="Mitter N."/>
        </authorList>
    </citation>
    <scope>NUCLEOTIDE SEQUENCE [LARGE SCALE GENOMIC DNA]</scope>
    <source>
        <strain evidence="2">cv. Hass</strain>
    </source>
</reference>
<evidence type="ECO:0000313" key="2">
    <source>
        <dbReference type="Proteomes" id="UP001234297"/>
    </source>
</evidence>
<keyword evidence="2" id="KW-1185">Reference proteome</keyword>
<dbReference type="Proteomes" id="UP001234297">
    <property type="component" value="Chromosome 1"/>
</dbReference>
<evidence type="ECO:0000313" key="1">
    <source>
        <dbReference type="EMBL" id="KAJ8649019.1"/>
    </source>
</evidence>
<dbReference type="EMBL" id="CM056809">
    <property type="protein sequence ID" value="KAJ8649019.1"/>
    <property type="molecule type" value="Genomic_DNA"/>
</dbReference>
<accession>A0ACC2MV01</accession>
<organism evidence="1 2">
    <name type="scientific">Persea americana</name>
    <name type="common">Avocado</name>
    <dbReference type="NCBI Taxonomy" id="3435"/>
    <lineage>
        <taxon>Eukaryota</taxon>
        <taxon>Viridiplantae</taxon>
        <taxon>Streptophyta</taxon>
        <taxon>Embryophyta</taxon>
        <taxon>Tracheophyta</taxon>
        <taxon>Spermatophyta</taxon>
        <taxon>Magnoliopsida</taxon>
        <taxon>Magnoliidae</taxon>
        <taxon>Laurales</taxon>
        <taxon>Lauraceae</taxon>
        <taxon>Persea</taxon>
    </lineage>
</organism>
<comment type="caution">
    <text evidence="1">The sequence shown here is derived from an EMBL/GenBank/DDBJ whole genome shotgun (WGS) entry which is preliminary data.</text>
</comment>
<sequence length="87" mass="9021">MPTPSVPNNRKLPGIPASAAIASQVPNADFPISPQAPRHVPQSIAQMEVVDDAVASQTCVCPQGHSSPSSPIACASANTIFTLFVRE</sequence>
<name>A0ACC2MV01_PERAE</name>
<proteinExistence type="predicted"/>
<protein>
    <submittedName>
        <fullName evidence="1">Uncharacterized protein</fullName>
    </submittedName>
</protein>